<dbReference type="Gene3D" id="3.30.457.10">
    <property type="entry name" value="Copper amine oxidase-like, N-terminal domain"/>
    <property type="match status" value="1"/>
</dbReference>
<accession>A0A379C3V7</accession>
<dbReference type="InterPro" id="IPR012854">
    <property type="entry name" value="Cu_amine_oxidase-like_N"/>
</dbReference>
<feature type="domain" description="Copper amine oxidase-like N-terminal" evidence="1">
    <location>
        <begin position="44"/>
        <end position="153"/>
    </location>
</feature>
<dbReference type="Proteomes" id="UP000255517">
    <property type="component" value="Unassembled WGS sequence"/>
</dbReference>
<protein>
    <submittedName>
        <fullName evidence="2">BBRPI</fullName>
    </submittedName>
</protein>
<sequence>MKQINKLLFSLLLIAFLITPIASYAISNDIVGSAQPRKELGLYVNGHLVKNDSEKKYFIKQDRTFIQLRGLSEELGYKVDYNEKTKDIKISSNENKKVVLLNVNSDTVQSGEMDIKMDVKPILIKDRTYIPIRFCVEALGEKIEWENESNSVFVGERLNANEIKELIAALKKAYPQEMKSEMNDYIILKTHEDKDYVYKDVDVEMINKDGKEVTAYQLAIGLSKNDMKTIKVFERNFFTTGDKLTILGE</sequence>
<proteinExistence type="predicted"/>
<reference evidence="2 3" key="1">
    <citation type="submission" date="2018-06" db="EMBL/GenBank/DDBJ databases">
        <authorList>
            <consortium name="Pathogen Informatics"/>
            <person name="Doyle S."/>
        </authorList>
    </citation>
    <scope>NUCLEOTIDE SEQUENCE [LARGE SCALE GENOMIC DNA]</scope>
    <source>
        <strain evidence="2 3">NCTC13149</strain>
    </source>
</reference>
<dbReference type="Pfam" id="PF07833">
    <property type="entry name" value="Cu_amine_oxidN1"/>
    <property type="match status" value="1"/>
</dbReference>
<name>A0A379C3V7_9FIRM</name>
<dbReference type="OrthoDB" id="574706at2"/>
<dbReference type="RefSeq" id="WP_019035132.1">
    <property type="nucleotide sequence ID" value="NZ_CAMUOS010000001.1"/>
</dbReference>
<dbReference type="AlphaFoldDB" id="A0A379C3V7"/>
<dbReference type="SUPFAM" id="SSF55383">
    <property type="entry name" value="Copper amine oxidase, domain N"/>
    <property type="match status" value="1"/>
</dbReference>
<evidence type="ECO:0000313" key="2">
    <source>
        <dbReference type="EMBL" id="SUB56950.1"/>
    </source>
</evidence>
<dbReference type="STRING" id="1122949.GCA_000378725_01485"/>
<gene>
    <name evidence="2" type="ORF">NCTC13149_00765</name>
</gene>
<dbReference type="EMBL" id="UGSZ01000001">
    <property type="protein sequence ID" value="SUB56950.1"/>
    <property type="molecule type" value="Genomic_DNA"/>
</dbReference>
<dbReference type="InterPro" id="IPR036582">
    <property type="entry name" value="Mao_N_sf"/>
</dbReference>
<evidence type="ECO:0000259" key="1">
    <source>
        <dbReference type="Pfam" id="PF07833"/>
    </source>
</evidence>
<evidence type="ECO:0000313" key="3">
    <source>
        <dbReference type="Proteomes" id="UP000255517"/>
    </source>
</evidence>
<organism evidence="2 3">
    <name type="scientific">Peptoniphilus lacrimalis</name>
    <dbReference type="NCBI Taxonomy" id="33031"/>
    <lineage>
        <taxon>Bacteria</taxon>
        <taxon>Bacillati</taxon>
        <taxon>Bacillota</taxon>
        <taxon>Tissierellia</taxon>
        <taxon>Tissierellales</taxon>
        <taxon>Peptoniphilaceae</taxon>
        <taxon>Peptoniphilus</taxon>
    </lineage>
</organism>